<proteinExistence type="inferred from homology"/>
<comment type="subcellular location">
    <subcellularLocation>
        <location evidence="1">Nucleus</location>
    </subcellularLocation>
</comment>
<protein>
    <submittedName>
        <fullName evidence="10">ETHYLENE INSENSITIVE 3-like 3 protein</fullName>
    </submittedName>
</protein>
<dbReference type="GO" id="GO:0043565">
    <property type="term" value="F:sequence-specific DNA binding"/>
    <property type="evidence" value="ECO:0007669"/>
    <property type="project" value="UniProtKB-ARBA"/>
</dbReference>
<sequence>MDQLAMLAQELNDGSDFEVDGVRCENLTENDVSDEEIEPDDLARRMWKDRVKLKRIKERQKLAAQQAAAEKSKPKQVSDQARRKKMSRAQDGILKYMLKLMEVCNARGFVYGIIPEKGKPVSGASDNIRAWWKEKVKFDKNGPAAIAKYEAENFAAKGAQNNGSKIQHSLMDLQDATLGSLLSSLMQHCNPPQRKYPLEKGVPPPWWPSGNEDWWVDLGLPKGQVPPYKKPHDLKKVWKVGVLTGVIKHMSPNIEKIKTHVRKSKCLQDKMSARESSIWLGVLNREEMVVHQLSSDNGISDVSQHSGCEERREDTNSGSNEYDVDGSEDARGSVSSKDDGRNLPLSAQTCGENTTSIVRGNCLVPTNQLVQGKEQVREQPKRKRRRVSLAIADPRSTGVQNEHLPDESRNAILDLPISGHHMPNINQEDGTNPAAECHEDSRNQYLLPEPGINNLAVIPSANVAAQSMYVDGQPLLYSGVGHTELQSGTIVGSGINFQFFSPMEYGLTQDKQQFPVSDATDNQVKPEGIGFPINNNVYGHTLAPSRNSNEAAGAMPTYVDEPFYSEPDKFIGSSFDGLPSDYIGINSPILDIDELLRDDDIMEYLGT</sequence>
<dbReference type="InterPro" id="IPR023278">
    <property type="entry name" value="Ethylene_insens-like_DNA-bd"/>
</dbReference>
<evidence type="ECO:0000256" key="3">
    <source>
        <dbReference type="ARBA" id="ARBA00022745"/>
    </source>
</evidence>
<keyword evidence="9" id="KW-1185">Reference proteome</keyword>
<dbReference type="InterPro" id="IPR006957">
    <property type="entry name" value="EIN3"/>
</dbReference>
<dbReference type="GO" id="GO:0003700">
    <property type="term" value="F:DNA-binding transcription factor activity"/>
    <property type="evidence" value="ECO:0007669"/>
    <property type="project" value="InterPro"/>
</dbReference>
<dbReference type="GO" id="GO:0009873">
    <property type="term" value="P:ethylene-activated signaling pathway"/>
    <property type="evidence" value="ECO:0007669"/>
    <property type="project" value="UniProtKB-KW"/>
</dbReference>
<dbReference type="PANTHER" id="PTHR33305:SF48">
    <property type="entry name" value="OS08G0508700 PROTEIN"/>
    <property type="match status" value="1"/>
</dbReference>
<dbReference type="Gene3D" id="1.10.3180.10">
    <property type="entry name" value="DNA-binding domain of EIN3-like"/>
    <property type="match status" value="2"/>
</dbReference>
<feature type="region of interest" description="Disordered" evidence="7">
    <location>
        <begin position="65"/>
        <end position="84"/>
    </location>
</feature>
<dbReference type="GO" id="GO:0005634">
    <property type="term" value="C:nucleus"/>
    <property type="evidence" value="ECO:0007669"/>
    <property type="project" value="UniProtKB-SubCell"/>
</dbReference>
<accession>A0A6I9RHJ4</accession>
<comment type="similarity">
    <text evidence="2">Belongs to the EIN3 family.</text>
</comment>
<dbReference type="FunFam" id="1.10.3180.10:FF:000001">
    <property type="entry name" value="Ethylene insensitive 3-like 1"/>
    <property type="match status" value="1"/>
</dbReference>
<evidence type="ECO:0000256" key="2">
    <source>
        <dbReference type="ARBA" id="ARBA00009416"/>
    </source>
</evidence>
<evidence type="ECO:0000256" key="4">
    <source>
        <dbReference type="ARBA" id="ARBA00023125"/>
    </source>
</evidence>
<evidence type="ECO:0000313" key="10">
    <source>
        <dbReference type="RefSeq" id="XP_010926635.1"/>
    </source>
</evidence>
<dbReference type="SUPFAM" id="SSF116768">
    <property type="entry name" value="DNA-binding domain of EIN3-like"/>
    <property type="match status" value="1"/>
</dbReference>
<evidence type="ECO:0000313" key="9">
    <source>
        <dbReference type="Proteomes" id="UP000504607"/>
    </source>
</evidence>
<dbReference type="GO" id="GO:0045893">
    <property type="term" value="P:positive regulation of DNA-templated transcription"/>
    <property type="evidence" value="ECO:0007669"/>
    <property type="project" value="UniProtKB-ARBA"/>
</dbReference>
<keyword evidence="3" id="KW-0936">Ethylene signaling pathway</keyword>
<evidence type="ECO:0000256" key="5">
    <source>
        <dbReference type="ARBA" id="ARBA00023159"/>
    </source>
</evidence>
<dbReference type="FunFam" id="1.10.3180.10:FF:000002">
    <property type="entry name" value="Ethylene insensitive 3-like 1"/>
    <property type="match status" value="1"/>
</dbReference>
<evidence type="ECO:0000256" key="1">
    <source>
        <dbReference type="ARBA" id="ARBA00004123"/>
    </source>
</evidence>
<name>A0A6I9RHJ4_ELAGV</name>
<dbReference type="KEGG" id="egu:105048858"/>
<keyword evidence="6" id="KW-0539">Nucleus</keyword>
<evidence type="ECO:0000259" key="8">
    <source>
        <dbReference type="Pfam" id="PF04873"/>
    </source>
</evidence>
<dbReference type="OrthoDB" id="2017676at2759"/>
<dbReference type="GO" id="GO:0010104">
    <property type="term" value="P:regulation of ethylene-activated signaling pathway"/>
    <property type="evidence" value="ECO:0007669"/>
    <property type="project" value="UniProtKB-ARBA"/>
</dbReference>
<keyword evidence="4" id="KW-0238">DNA-binding</keyword>
<keyword evidence="5" id="KW-0010">Activator</keyword>
<organism evidence="9 10">
    <name type="scientific">Elaeis guineensis var. tenera</name>
    <name type="common">Oil palm</name>
    <dbReference type="NCBI Taxonomy" id="51953"/>
    <lineage>
        <taxon>Eukaryota</taxon>
        <taxon>Viridiplantae</taxon>
        <taxon>Streptophyta</taxon>
        <taxon>Embryophyta</taxon>
        <taxon>Tracheophyta</taxon>
        <taxon>Spermatophyta</taxon>
        <taxon>Magnoliopsida</taxon>
        <taxon>Liliopsida</taxon>
        <taxon>Arecaceae</taxon>
        <taxon>Arecoideae</taxon>
        <taxon>Cocoseae</taxon>
        <taxon>Elaeidinae</taxon>
        <taxon>Elaeis</taxon>
    </lineage>
</organism>
<dbReference type="GeneID" id="105048858"/>
<evidence type="ECO:0000256" key="7">
    <source>
        <dbReference type="SAM" id="MobiDB-lite"/>
    </source>
</evidence>
<dbReference type="InterPro" id="IPR047091">
    <property type="entry name" value="EIN3-like_DNA-bd"/>
</dbReference>
<reference evidence="10" key="1">
    <citation type="submission" date="2025-08" db="UniProtKB">
        <authorList>
            <consortium name="RefSeq"/>
        </authorList>
    </citation>
    <scope>IDENTIFICATION</scope>
</reference>
<feature type="compositionally biased region" description="Basic and acidic residues" evidence="7">
    <location>
        <begin position="328"/>
        <end position="341"/>
    </location>
</feature>
<dbReference type="Pfam" id="PF04873">
    <property type="entry name" value="EIN3_DNA-bd"/>
    <property type="match status" value="1"/>
</dbReference>
<dbReference type="RefSeq" id="XP_010926635.1">
    <property type="nucleotide sequence ID" value="XM_010928333.2"/>
</dbReference>
<dbReference type="Proteomes" id="UP000504607">
    <property type="component" value="Chromosome 1"/>
</dbReference>
<gene>
    <name evidence="10" type="primary">LOC105048858</name>
</gene>
<dbReference type="InParanoid" id="A0A6I9RHJ4"/>
<dbReference type="FunCoup" id="A0A6I9RHJ4">
    <property type="interactions" value="2983"/>
</dbReference>
<feature type="compositionally biased region" description="Polar residues" evidence="7">
    <location>
        <begin position="295"/>
        <end position="306"/>
    </location>
</feature>
<dbReference type="AlphaFoldDB" id="A0A6I9RHJ4"/>
<feature type="domain" description="Ethylene insensitive 3-like DNA-binding" evidence="8">
    <location>
        <begin position="40"/>
        <end position="287"/>
    </location>
</feature>
<evidence type="ECO:0000256" key="6">
    <source>
        <dbReference type="ARBA" id="ARBA00023242"/>
    </source>
</evidence>
<dbReference type="PANTHER" id="PTHR33305">
    <property type="entry name" value="ETHYLENE INSENSITIVE 3-LIKE 2 PROTEIN"/>
    <property type="match status" value="1"/>
</dbReference>
<feature type="region of interest" description="Disordered" evidence="7">
    <location>
        <begin position="295"/>
        <end position="348"/>
    </location>
</feature>